<dbReference type="PROSITE" id="PS51198">
    <property type="entry name" value="UVRD_HELICASE_ATP_BIND"/>
    <property type="match status" value="1"/>
</dbReference>
<dbReference type="SUPFAM" id="SSF52540">
    <property type="entry name" value="P-loop containing nucleoside triphosphate hydrolases"/>
    <property type="match status" value="1"/>
</dbReference>
<dbReference type="PANTHER" id="PTHR11070">
    <property type="entry name" value="UVRD / RECB / PCRA DNA HELICASE FAMILY MEMBER"/>
    <property type="match status" value="1"/>
</dbReference>
<dbReference type="CDD" id="cd17932">
    <property type="entry name" value="DEXQc_UvrD"/>
    <property type="match status" value="1"/>
</dbReference>
<gene>
    <name evidence="7" type="primary">pcrA_1</name>
    <name evidence="7" type="ORF">NCTC5664_01704</name>
</gene>
<dbReference type="GO" id="GO:0003677">
    <property type="term" value="F:DNA binding"/>
    <property type="evidence" value="ECO:0007669"/>
    <property type="project" value="InterPro"/>
</dbReference>
<dbReference type="Proteomes" id="UP000254502">
    <property type="component" value="Unassembled WGS sequence"/>
</dbReference>
<dbReference type="InterPro" id="IPR000212">
    <property type="entry name" value="DNA_helicase_UvrD/REP"/>
</dbReference>
<dbReference type="AlphaFoldDB" id="A0A380DUT9"/>
<reference evidence="7 8" key="1">
    <citation type="submission" date="2018-06" db="EMBL/GenBank/DDBJ databases">
        <authorList>
            <consortium name="Pathogen Informatics"/>
            <person name="Doyle S."/>
        </authorList>
    </citation>
    <scope>NUCLEOTIDE SEQUENCE [LARGE SCALE GENOMIC DNA]</scope>
    <source>
        <strain evidence="7 8">NCTC5664</strain>
    </source>
</reference>
<feature type="binding site" evidence="5">
    <location>
        <begin position="23"/>
        <end position="30"/>
    </location>
    <ligand>
        <name>ATP</name>
        <dbReference type="ChEBI" id="CHEBI:30616"/>
    </ligand>
</feature>
<dbReference type="Pfam" id="PF00580">
    <property type="entry name" value="UvrD-helicase"/>
    <property type="match status" value="1"/>
</dbReference>
<dbReference type="EMBL" id="UHAQ01000002">
    <property type="protein sequence ID" value="SUK48661.1"/>
    <property type="molecule type" value="Genomic_DNA"/>
</dbReference>
<evidence type="ECO:0000256" key="1">
    <source>
        <dbReference type="ARBA" id="ARBA00022741"/>
    </source>
</evidence>
<dbReference type="InterPro" id="IPR014016">
    <property type="entry name" value="UvrD-like_ATP-bd"/>
</dbReference>
<keyword evidence="1 5" id="KW-0547">Nucleotide-binding</keyword>
<evidence type="ECO:0000256" key="4">
    <source>
        <dbReference type="ARBA" id="ARBA00022840"/>
    </source>
</evidence>
<dbReference type="Gene3D" id="1.10.10.160">
    <property type="match status" value="1"/>
</dbReference>
<evidence type="ECO:0000313" key="7">
    <source>
        <dbReference type="EMBL" id="SUK48661.1"/>
    </source>
</evidence>
<dbReference type="GO" id="GO:0016787">
    <property type="term" value="F:hydrolase activity"/>
    <property type="evidence" value="ECO:0007669"/>
    <property type="project" value="UniProtKB-UniRule"/>
</dbReference>
<keyword evidence="4 5" id="KW-0067">ATP-binding</keyword>
<dbReference type="GO" id="GO:0003678">
    <property type="term" value="F:DNA helicase activity"/>
    <property type="evidence" value="ECO:0007669"/>
    <property type="project" value="UniProtKB-EC"/>
</dbReference>
<evidence type="ECO:0000256" key="3">
    <source>
        <dbReference type="ARBA" id="ARBA00022806"/>
    </source>
</evidence>
<dbReference type="Gene3D" id="3.40.50.300">
    <property type="entry name" value="P-loop containing nucleotide triphosphate hydrolases"/>
    <property type="match status" value="1"/>
</dbReference>
<evidence type="ECO:0000259" key="6">
    <source>
        <dbReference type="PROSITE" id="PS51198"/>
    </source>
</evidence>
<name>A0A380DUT9_STAAU</name>
<dbReference type="GO" id="GO:0005524">
    <property type="term" value="F:ATP binding"/>
    <property type="evidence" value="ECO:0007669"/>
    <property type="project" value="UniProtKB-UniRule"/>
</dbReference>
<evidence type="ECO:0000313" key="8">
    <source>
        <dbReference type="Proteomes" id="UP000254502"/>
    </source>
</evidence>
<dbReference type="InterPro" id="IPR013986">
    <property type="entry name" value="DExx_box_DNA_helicase_dom_sf"/>
</dbReference>
<protein>
    <submittedName>
        <fullName evidence="7">UvrD/REP family helicase protein</fullName>
        <ecNumber evidence="7">3.6.4.12</ecNumber>
    </submittedName>
</protein>
<proteinExistence type="predicted"/>
<feature type="domain" description="UvrD-like helicase ATP-binding" evidence="6">
    <location>
        <begin position="2"/>
        <end position="271"/>
    </location>
</feature>
<accession>A0A380DUT9</accession>
<evidence type="ECO:0000256" key="5">
    <source>
        <dbReference type="PROSITE-ProRule" id="PRU00560"/>
    </source>
</evidence>
<dbReference type="InterPro" id="IPR027417">
    <property type="entry name" value="P-loop_NTPase"/>
</dbReference>
<evidence type="ECO:0000256" key="2">
    <source>
        <dbReference type="ARBA" id="ARBA00022801"/>
    </source>
</evidence>
<sequence>MHINLNPLQLAAINEEENALVLACPGSGKTRVLTLKIAKELEKLAHRTDRIVALTFTNRAADEIDRRINTIGINISQLWTGTIHSFCLQWIIRPYGIYLLELQKSYSILDEFKAKELKDTFKSENGIPKNDEFLTRIDKYGNYINKKEKYNNVAKSYHQHLLENNLIDFDLILYFSYYLITNYSQITKNLARFLKYFFIDEFQDTQDLQYAIVGEIIKASSGNCKIFLVGDPDQAIFSSLGGVVKTPPQISEYIGGYFVKELGLSKNYRSTQRLINLFSEFQSTGFVIEPGADHRDEEGIILFDKGIPKEDLVNRITEIIKEEIAKGVRPNDICILAPQWSFLTSIARKLRANLPGLDFDSPGLTLLPRNNDNFWFKLARLILISKDASRYLVRVKWAKELLEELTAITSIPKEIDNDGCRKLLKKINSINVNNEDAIKYLEESFNYFFEILDFDYSSSDLLQEQWNSFFNGIKRRYENPDFKQYS</sequence>
<dbReference type="EC" id="3.6.4.12" evidence="7"/>
<keyword evidence="2 5" id="KW-0378">Hydrolase</keyword>
<keyword evidence="3 5" id="KW-0347">Helicase</keyword>
<organism evidence="7 8">
    <name type="scientific">Staphylococcus aureus</name>
    <dbReference type="NCBI Taxonomy" id="1280"/>
    <lineage>
        <taxon>Bacteria</taxon>
        <taxon>Bacillati</taxon>
        <taxon>Bacillota</taxon>
        <taxon>Bacilli</taxon>
        <taxon>Bacillales</taxon>
        <taxon>Staphylococcaceae</taxon>
        <taxon>Staphylococcus</taxon>
    </lineage>
</organism>